<sequence length="95" mass="11082">MIKVIAKGYIKLGEVDKFKEIASVLVKESRKEEENISYGLYQDANNEQILTFIEEWKDQSALDKHMKTSHFVDSMAKLSKFQEKDMDINIYNSCI</sequence>
<reference evidence="3" key="2">
    <citation type="submission" date="2015-10" db="EMBL/GenBank/DDBJ databases">
        <title>Improved Draft Genome Sequence of Clostridium pasteurianum Strain ATCC 6013 (DSM 525) Using a Hybrid Next-Generation Sequencing Approach.</title>
        <authorList>
            <person name="Pyne M.E."/>
            <person name="Utturkar S.M."/>
            <person name="Brown S.D."/>
            <person name="Moo-Young M."/>
            <person name="Chung D.A."/>
            <person name="Chou P.C."/>
        </authorList>
    </citation>
    <scope>NUCLEOTIDE SEQUENCE</scope>
    <source>
        <strain evidence="3">ATCC 6013</strain>
    </source>
</reference>
<evidence type="ECO:0000259" key="1">
    <source>
        <dbReference type="PROSITE" id="PS51725"/>
    </source>
</evidence>
<dbReference type="KEGG" id="cpat:CLPA_c39000"/>
<proteinExistence type="predicted"/>
<reference evidence="2 5" key="1">
    <citation type="journal article" date="2015" name="Genome Announc.">
        <title>Complete Genome Sequence of the Nitrogen-Fixing and Solvent-Producing Clostridium pasteurianum DSM 525.</title>
        <authorList>
            <person name="Poehlein A."/>
            <person name="Grosse-Honebrink A."/>
            <person name="Zhang Y."/>
            <person name="Minton N.P."/>
            <person name="Daniel R."/>
        </authorList>
    </citation>
    <scope>NUCLEOTIDE SEQUENCE [LARGE SCALE GENOMIC DNA]</scope>
    <source>
        <strain evidence="2">DSM 525</strain>
        <strain evidence="5">DSM 525 / ATCC 6013</strain>
    </source>
</reference>
<dbReference type="PROSITE" id="PS51725">
    <property type="entry name" value="ABM"/>
    <property type="match status" value="1"/>
</dbReference>
<evidence type="ECO:0000313" key="2">
    <source>
        <dbReference type="EMBL" id="AJA53926.1"/>
    </source>
</evidence>
<keyword evidence="5" id="KW-1185">Reference proteome</keyword>
<dbReference type="Pfam" id="PF03992">
    <property type="entry name" value="ABM"/>
    <property type="match status" value="1"/>
</dbReference>
<dbReference type="EMBL" id="JPGY02000001">
    <property type="protein sequence ID" value="KRU14049.1"/>
    <property type="molecule type" value="Genomic_DNA"/>
</dbReference>
<dbReference type="RefSeq" id="WP_003445221.1">
    <property type="nucleotide sequence ID" value="NZ_ANZB01000006.1"/>
</dbReference>
<name>A0A0H3JAW8_CLOPA</name>
<reference evidence="3 4" key="3">
    <citation type="journal article" name="Genome Announc.">
        <title>Improved Draft Genome Sequence of Clostridium pasteurianum Strain ATCC 6013 (DSM 525) Using a Hybrid Next-Generation Sequencing Approach.</title>
        <authorList>
            <person name="Pyne M.E."/>
            <person name="Utturkar S."/>
            <person name="Brown S.D."/>
            <person name="Moo-Young M."/>
            <person name="Chung D.A."/>
            <person name="Chou C.P."/>
        </authorList>
    </citation>
    <scope>NUCLEOTIDE SEQUENCE [LARGE SCALE GENOMIC DNA]</scope>
    <source>
        <strain evidence="3 4">ATCC 6013</strain>
    </source>
</reference>
<dbReference type="KEGG" id="cpae:CPAST_c39000"/>
<dbReference type="EMBL" id="CP009268">
    <property type="protein sequence ID" value="AJA53926.1"/>
    <property type="molecule type" value="Genomic_DNA"/>
</dbReference>
<accession>A0A0H3JAW8</accession>
<evidence type="ECO:0000313" key="5">
    <source>
        <dbReference type="Proteomes" id="UP000030905"/>
    </source>
</evidence>
<keyword evidence="3" id="KW-0503">Monooxygenase</keyword>
<dbReference type="PANTHER" id="PTHR33336:SF15">
    <property type="entry name" value="ABM DOMAIN-CONTAINING PROTEIN"/>
    <property type="match status" value="1"/>
</dbReference>
<dbReference type="InterPro" id="IPR011008">
    <property type="entry name" value="Dimeric_a/b-barrel"/>
</dbReference>
<dbReference type="Proteomes" id="UP000028042">
    <property type="component" value="Unassembled WGS sequence"/>
</dbReference>
<dbReference type="GO" id="GO:0004497">
    <property type="term" value="F:monooxygenase activity"/>
    <property type="evidence" value="ECO:0007669"/>
    <property type="project" value="UniProtKB-KW"/>
</dbReference>
<protein>
    <submittedName>
        <fullName evidence="3">Antibiotic biosynthesis monooxygenase</fullName>
    </submittedName>
</protein>
<dbReference type="eggNOG" id="COG1359">
    <property type="taxonomic scope" value="Bacteria"/>
</dbReference>
<dbReference type="GeneID" id="93075981"/>
<feature type="domain" description="ABM" evidence="1">
    <location>
        <begin position="2"/>
        <end position="91"/>
    </location>
</feature>
<dbReference type="SUPFAM" id="SSF54909">
    <property type="entry name" value="Dimeric alpha+beta barrel"/>
    <property type="match status" value="1"/>
</dbReference>
<dbReference type="Proteomes" id="UP000030905">
    <property type="component" value="Chromosome"/>
</dbReference>
<evidence type="ECO:0000313" key="4">
    <source>
        <dbReference type="Proteomes" id="UP000028042"/>
    </source>
</evidence>
<dbReference type="Gene3D" id="3.30.70.100">
    <property type="match status" value="1"/>
</dbReference>
<dbReference type="PATRIC" id="fig|1262449.3.peg.2224"/>
<dbReference type="InterPro" id="IPR050744">
    <property type="entry name" value="AI-2_Isomerase_LsrG"/>
</dbReference>
<keyword evidence="3" id="KW-0560">Oxidoreductase</keyword>
<dbReference type="PANTHER" id="PTHR33336">
    <property type="entry name" value="QUINOL MONOOXYGENASE YGIN-RELATED"/>
    <property type="match status" value="1"/>
</dbReference>
<dbReference type="AlphaFoldDB" id="A0A0H3JAW8"/>
<organism evidence="2 5">
    <name type="scientific">Clostridium pasteurianum DSM 525 = ATCC 6013</name>
    <dbReference type="NCBI Taxonomy" id="1262449"/>
    <lineage>
        <taxon>Bacteria</taxon>
        <taxon>Bacillati</taxon>
        <taxon>Bacillota</taxon>
        <taxon>Clostridia</taxon>
        <taxon>Eubacteriales</taxon>
        <taxon>Clostridiaceae</taxon>
        <taxon>Clostridium</taxon>
    </lineage>
</organism>
<dbReference type="InterPro" id="IPR007138">
    <property type="entry name" value="ABM_dom"/>
</dbReference>
<gene>
    <name evidence="2" type="ORF">CLPA_c39000</name>
    <name evidence="3" type="ORF">CP6013_03305</name>
</gene>
<evidence type="ECO:0000313" key="3">
    <source>
        <dbReference type="EMBL" id="KRU14049.1"/>
    </source>
</evidence>